<dbReference type="PROSITE" id="PS51085">
    <property type="entry name" value="2FE2S_FER_2"/>
    <property type="match status" value="1"/>
</dbReference>
<dbReference type="Pfam" id="PF04879">
    <property type="entry name" value="Molybdop_Fe4S4"/>
    <property type="match status" value="1"/>
</dbReference>
<dbReference type="InterPro" id="IPR036188">
    <property type="entry name" value="FAD/NAD-bd_sf"/>
</dbReference>
<comment type="caution">
    <text evidence="9">The sequence shown here is derived from an EMBL/GenBank/DDBJ whole genome shotgun (WGS) entry which is preliminary data.</text>
</comment>
<dbReference type="PROSITE" id="PS51669">
    <property type="entry name" value="4FE4S_MOW_BIS_MGD"/>
    <property type="match status" value="1"/>
</dbReference>
<dbReference type="PROSITE" id="PS51379">
    <property type="entry name" value="4FE4S_FER_2"/>
    <property type="match status" value="2"/>
</dbReference>
<evidence type="ECO:0000256" key="3">
    <source>
        <dbReference type="ARBA" id="ARBA00022737"/>
    </source>
</evidence>
<feature type="domain" description="2Fe-2S ferredoxin-type" evidence="6">
    <location>
        <begin position="1"/>
        <end position="79"/>
    </location>
</feature>
<dbReference type="Pfam" id="PF13510">
    <property type="entry name" value="Fer2_4"/>
    <property type="match status" value="1"/>
</dbReference>
<evidence type="ECO:0000256" key="1">
    <source>
        <dbReference type="ARBA" id="ARBA00022485"/>
    </source>
</evidence>
<dbReference type="SUPFAM" id="SSF46548">
    <property type="entry name" value="alpha-helical ferredoxin"/>
    <property type="match status" value="1"/>
</dbReference>
<dbReference type="GO" id="GO:0046872">
    <property type="term" value="F:metal ion binding"/>
    <property type="evidence" value="ECO:0007669"/>
    <property type="project" value="UniProtKB-KW"/>
</dbReference>
<keyword evidence="1" id="KW-0004">4Fe-4S</keyword>
<dbReference type="RefSeq" id="WP_132847487.1">
    <property type="nucleotide sequence ID" value="NZ_CP058648.1"/>
</dbReference>
<dbReference type="FunFam" id="3.30.70.20:FF:000035">
    <property type="entry name" value="Iron hydrogenase 1"/>
    <property type="match status" value="1"/>
</dbReference>
<protein>
    <submittedName>
        <fullName evidence="9">Formate dehydrogenase major subunit</fullName>
    </submittedName>
</protein>
<keyword evidence="5" id="KW-0411">Iron-sulfur</keyword>
<dbReference type="Gene3D" id="2.20.25.90">
    <property type="entry name" value="ADC-like domains"/>
    <property type="match status" value="1"/>
</dbReference>
<dbReference type="SUPFAM" id="SSF51971">
    <property type="entry name" value="Nucleotide-binding domain"/>
    <property type="match status" value="1"/>
</dbReference>
<keyword evidence="3" id="KW-0677">Repeat</keyword>
<dbReference type="Gene3D" id="3.10.20.740">
    <property type="match status" value="1"/>
</dbReference>
<dbReference type="SUPFAM" id="SSF54862">
    <property type="entry name" value="4Fe-4S ferredoxins"/>
    <property type="match status" value="1"/>
</dbReference>
<dbReference type="PROSITE" id="PS00198">
    <property type="entry name" value="4FE4S_FER_1"/>
    <property type="match status" value="1"/>
</dbReference>
<dbReference type="GO" id="GO:0051539">
    <property type="term" value="F:4 iron, 4 sulfur cluster binding"/>
    <property type="evidence" value="ECO:0007669"/>
    <property type="project" value="UniProtKB-KW"/>
</dbReference>
<evidence type="ECO:0000313" key="9">
    <source>
        <dbReference type="EMBL" id="TCQ06604.1"/>
    </source>
</evidence>
<dbReference type="Pfam" id="PF00384">
    <property type="entry name" value="Molybdopterin"/>
    <property type="match status" value="1"/>
</dbReference>
<dbReference type="Proteomes" id="UP000295504">
    <property type="component" value="Unassembled WGS sequence"/>
</dbReference>
<evidence type="ECO:0000313" key="10">
    <source>
        <dbReference type="Proteomes" id="UP000295504"/>
    </source>
</evidence>
<dbReference type="Pfam" id="PF12838">
    <property type="entry name" value="Fer4_7"/>
    <property type="match status" value="1"/>
</dbReference>
<evidence type="ECO:0000256" key="2">
    <source>
        <dbReference type="ARBA" id="ARBA00022723"/>
    </source>
</evidence>
<dbReference type="CDD" id="cd00207">
    <property type="entry name" value="fer2"/>
    <property type="match status" value="1"/>
</dbReference>
<evidence type="ECO:0000259" key="8">
    <source>
        <dbReference type="PROSITE" id="PS51669"/>
    </source>
</evidence>
<dbReference type="SUPFAM" id="SSF53706">
    <property type="entry name" value="Formate dehydrogenase/DMSO reductase, domains 1-3"/>
    <property type="match status" value="1"/>
</dbReference>
<dbReference type="InterPro" id="IPR006963">
    <property type="entry name" value="Mopterin_OxRdtase_4Fe-4S_dom"/>
</dbReference>
<evidence type="ECO:0000256" key="5">
    <source>
        <dbReference type="ARBA" id="ARBA00023014"/>
    </source>
</evidence>
<keyword evidence="4" id="KW-0408">Iron</keyword>
<dbReference type="InterPro" id="IPR028261">
    <property type="entry name" value="DPD_II"/>
</dbReference>
<dbReference type="Gene3D" id="3.40.228.10">
    <property type="entry name" value="Dimethylsulfoxide Reductase, domain 2"/>
    <property type="match status" value="1"/>
</dbReference>
<evidence type="ECO:0000259" key="7">
    <source>
        <dbReference type="PROSITE" id="PS51379"/>
    </source>
</evidence>
<sequence length="1187" mass="130496">MDVRLNINGKEVIAQNGMTILEAATANNIDIPTLCHDERVEAYGSCGICVVEVDGVPKLLRACATKIESGMIIKTKTERVKKSRKLALELLLSDHAGDCRPPCITACPGNTDCQGYVGLIANGKYEEAVKLIKEQLPLPASIGRVCPHPCESACRRGLLDEPISIAWLKRFVADIDLKDDSAFIPEIKPSTGKRVAIIGGGPGGLTAAYYLAQEGHKVVIYDQMPQMGGMLRYGIPQYRLPKEILNKEIGIIEKMGVKMLNHIKVGRDIEFNHIQSYFDVVYISIGAWISSGINCPGEDLEGVIGGINFLTKFAMNEPIRTGNRIAVVGGGNTAMDACRASIRLGATEVTSIYRRTKEEMPADDIEILEAEEEGVNFKFLSNPMEILEKDGRVCGIRLQKMKLGEPDASGRRSPVPIVGEEEIIEVDSVIVAIGQDVDAAGFTGVGLSRWGMIEVDSNSFQTNIPGVFAGGDAVNSSNRIAIQSIGDAKKAAEVINAYLQGEHIPYKKPIYSEQHLTKEDFLDFEMMKRPHMPHLSPKVRKNSFEEVVTGYSEEAAVADAMRCLECGCHDVFECKLVAYANEYNAQPKAFEGEVHNCKSDDKHPFIVRDSDKCILCGLCVRTCEDVMGVGAIGLVDRGFDTIVKPGLDTPLKETNCISCGQCVTVCPTGALQERLMIKKSVPVKPTETNTICSYCSVGCEININSVDDLLIRAVPVNSDRLEKGLLCVKGRFGFNIAQSPEKLTKPLIRKDNVLTEVSWEEALLYTAKKAQALSLLYGSNALALSLSDRYTNEEIFLATQFGQKVLKTDNITSFNSKSGGIINVLGYDASSNTLDELMSTETIIVIGSDLIKEHTIVGVKIKESVKAGAKLISISSKATFLDQWAQLAIEDNDDISLLKEVQKHLIDLGCRPSNANGFEELQKDLESIIPGEIAKEIAAIYKNSKKAMIVFGQNDVTEDAARIIGNLSVLSGHIGKPHRGIIQLKPQSNSQGLRDIGIKADIDTIKEEIKNDNIKGLLVFGEDIKDFDLSSLEFLMVQDVFLTETAKQADVVFPAASPLESRGTYTNSERKIQQLNQVIKPSHGYENWQLIVKLANTLGTNLLYKHSKDILNKIASVHNEYFKVDLEKMFNYWPVTCSPVLYENGFNFTDKKANLVTVGNGQIFTEKRTTDDLTNRFLEKLIKEELI</sequence>
<dbReference type="Pfam" id="PF14691">
    <property type="entry name" value="Fer4_20"/>
    <property type="match status" value="1"/>
</dbReference>
<dbReference type="Gene3D" id="3.40.50.740">
    <property type="match status" value="2"/>
</dbReference>
<evidence type="ECO:0000259" key="6">
    <source>
        <dbReference type="PROSITE" id="PS51085"/>
    </source>
</evidence>
<dbReference type="SUPFAM" id="SSF54292">
    <property type="entry name" value="2Fe-2S ferredoxin-like"/>
    <property type="match status" value="1"/>
</dbReference>
<dbReference type="PRINTS" id="PR00368">
    <property type="entry name" value="FADPNR"/>
</dbReference>
<dbReference type="PANTHER" id="PTHR42783:SF3">
    <property type="entry name" value="GLUTAMATE SYNTHASE [NADPH] SMALL CHAIN-RELATED"/>
    <property type="match status" value="1"/>
</dbReference>
<dbReference type="PANTHER" id="PTHR42783">
    <property type="entry name" value="GLUTAMATE SYNTHASE [NADPH] SMALL CHAIN"/>
    <property type="match status" value="1"/>
</dbReference>
<name>A0A4V2T4U7_9FIRM</name>
<dbReference type="EMBL" id="SLYC01000003">
    <property type="protein sequence ID" value="TCQ06604.1"/>
    <property type="molecule type" value="Genomic_DNA"/>
</dbReference>
<dbReference type="InterPro" id="IPR036010">
    <property type="entry name" value="2Fe-2S_ferredoxin-like_sf"/>
</dbReference>
<dbReference type="SMART" id="SM00926">
    <property type="entry name" value="Molybdop_Fe4S4"/>
    <property type="match status" value="1"/>
</dbReference>
<evidence type="ECO:0000256" key="4">
    <source>
        <dbReference type="ARBA" id="ARBA00023004"/>
    </source>
</evidence>
<dbReference type="AlphaFoldDB" id="A0A4V2T4U7"/>
<feature type="domain" description="4Fe-4S Mo/W bis-MGD-type" evidence="8">
    <location>
        <begin position="685"/>
        <end position="741"/>
    </location>
</feature>
<dbReference type="InterPro" id="IPR017900">
    <property type="entry name" value="4Fe4S_Fe_S_CS"/>
</dbReference>
<dbReference type="Pfam" id="PF07992">
    <property type="entry name" value="Pyr_redox_2"/>
    <property type="match status" value="1"/>
</dbReference>
<feature type="domain" description="4Fe-4S ferredoxin-type" evidence="7">
    <location>
        <begin position="643"/>
        <end position="676"/>
    </location>
</feature>
<dbReference type="FunFam" id="3.10.20.740:FF:000003">
    <property type="entry name" value="Formate dehydrogenase subunit alpha"/>
    <property type="match status" value="1"/>
</dbReference>
<dbReference type="Gene3D" id="3.30.70.20">
    <property type="match status" value="1"/>
</dbReference>
<dbReference type="InterPro" id="IPR017896">
    <property type="entry name" value="4Fe4S_Fe-S-bd"/>
</dbReference>
<keyword evidence="2" id="KW-0479">Metal-binding</keyword>
<dbReference type="PRINTS" id="PR00469">
    <property type="entry name" value="PNDRDTASEII"/>
</dbReference>
<keyword evidence="10" id="KW-1185">Reference proteome</keyword>
<reference evidence="9 10" key="1">
    <citation type="submission" date="2019-03" db="EMBL/GenBank/DDBJ databases">
        <title>Genomic Encyclopedia of Type Strains, Phase IV (KMG-IV): sequencing the most valuable type-strain genomes for metagenomic binning, comparative biology and taxonomic classification.</title>
        <authorList>
            <person name="Goeker M."/>
        </authorList>
    </citation>
    <scope>NUCLEOTIDE SEQUENCE [LARGE SCALE GENOMIC DNA]</scope>
    <source>
        <strain evidence="9 10">DSM 100013</strain>
    </source>
</reference>
<gene>
    <name evidence="9" type="ORF">EDD79_100329</name>
</gene>
<feature type="domain" description="4Fe-4S ferredoxin-type" evidence="7">
    <location>
        <begin position="604"/>
        <end position="637"/>
    </location>
</feature>
<accession>A0A4V2T4U7</accession>
<dbReference type="InterPro" id="IPR001041">
    <property type="entry name" value="2Fe-2S_ferredoxin-type"/>
</dbReference>
<dbReference type="InterPro" id="IPR006656">
    <property type="entry name" value="Mopterin_OxRdtase"/>
</dbReference>
<organism evidence="9 10">
    <name type="scientific">Serpentinicella alkaliphila</name>
    <dbReference type="NCBI Taxonomy" id="1734049"/>
    <lineage>
        <taxon>Bacteria</taxon>
        <taxon>Bacillati</taxon>
        <taxon>Bacillota</taxon>
        <taxon>Clostridia</taxon>
        <taxon>Peptostreptococcales</taxon>
        <taxon>Natronincolaceae</taxon>
        <taxon>Serpentinicella</taxon>
    </lineage>
</organism>
<dbReference type="GO" id="GO:0016491">
    <property type="term" value="F:oxidoreductase activity"/>
    <property type="evidence" value="ECO:0007669"/>
    <property type="project" value="InterPro"/>
</dbReference>
<proteinExistence type="predicted"/>
<dbReference type="OrthoDB" id="9803192at2"/>
<dbReference type="InterPro" id="IPR023753">
    <property type="entry name" value="FAD/NAD-binding_dom"/>
</dbReference>
<dbReference type="Gene3D" id="3.50.50.60">
    <property type="entry name" value="FAD/NAD(P)-binding domain"/>
    <property type="match status" value="2"/>
</dbReference>